<dbReference type="InterPro" id="IPR015946">
    <property type="entry name" value="KH_dom-like_a/b"/>
</dbReference>
<dbReference type="Pfam" id="PF02566">
    <property type="entry name" value="OsmC"/>
    <property type="match status" value="1"/>
</dbReference>
<dbReference type="Proteomes" id="UP000002384">
    <property type="component" value="Chromosome"/>
</dbReference>
<name>B7K7L3_GLOC7</name>
<dbReference type="OrthoDB" id="9795405at2"/>
<sequence>MSQHLATIQWKRNQAVFTDKRYSREHIWCFEGGAKVYASSSPDVVPIPYSNPTYVDPEGAFVASLSSCHMLWFLSCAAAKKFIVDSYLDHAVGLLAKNEQGKLAITVVRLRPQITFVGDNLPTPQQIEQLHHEAHQNCFLANSVKTEVIIETISSES</sequence>
<organism evidence="1 2">
    <name type="scientific">Gloeothece citriformis (strain PCC 7424)</name>
    <name type="common">Cyanothece sp. (strain PCC 7424)</name>
    <dbReference type="NCBI Taxonomy" id="65393"/>
    <lineage>
        <taxon>Bacteria</taxon>
        <taxon>Bacillati</taxon>
        <taxon>Cyanobacteriota</taxon>
        <taxon>Cyanophyceae</taxon>
        <taxon>Oscillatoriophycideae</taxon>
        <taxon>Chroococcales</taxon>
        <taxon>Aphanothecaceae</taxon>
        <taxon>Gloeothece</taxon>
        <taxon>Gloeothece citriformis</taxon>
    </lineage>
</organism>
<dbReference type="PANTHER" id="PTHR42830">
    <property type="entry name" value="OSMOTICALLY INDUCIBLE FAMILY PROTEIN"/>
    <property type="match status" value="1"/>
</dbReference>
<dbReference type="InterPro" id="IPR036102">
    <property type="entry name" value="OsmC/Ohrsf"/>
</dbReference>
<dbReference type="Gene3D" id="3.30.300.20">
    <property type="match status" value="1"/>
</dbReference>
<evidence type="ECO:0000313" key="1">
    <source>
        <dbReference type="EMBL" id="ACK69781.1"/>
    </source>
</evidence>
<dbReference type="PANTHER" id="PTHR42830:SF2">
    <property type="entry name" value="OSMC_OHR FAMILY PROTEIN"/>
    <property type="match status" value="1"/>
</dbReference>
<dbReference type="InterPro" id="IPR003718">
    <property type="entry name" value="OsmC/Ohr_fam"/>
</dbReference>
<dbReference type="HOGENOM" id="CLU_105860_0_0_3"/>
<dbReference type="SUPFAM" id="SSF82784">
    <property type="entry name" value="OsmC-like"/>
    <property type="match status" value="1"/>
</dbReference>
<dbReference type="KEGG" id="cyc:PCC7424_1336"/>
<dbReference type="STRING" id="65393.PCC7424_1336"/>
<proteinExistence type="predicted"/>
<dbReference type="RefSeq" id="WP_012598727.1">
    <property type="nucleotide sequence ID" value="NC_011729.1"/>
</dbReference>
<dbReference type="InterPro" id="IPR052707">
    <property type="entry name" value="OsmC_Ohr_Peroxiredoxin"/>
</dbReference>
<protein>
    <submittedName>
        <fullName evidence="1">OsmC family protein</fullName>
    </submittedName>
</protein>
<evidence type="ECO:0000313" key="2">
    <source>
        <dbReference type="Proteomes" id="UP000002384"/>
    </source>
</evidence>
<reference evidence="2" key="1">
    <citation type="journal article" date="2011" name="MBio">
        <title>Novel metabolic attributes of the genus Cyanothece, comprising a group of unicellular nitrogen-fixing Cyanobacteria.</title>
        <authorList>
            <person name="Bandyopadhyay A."/>
            <person name="Elvitigala T."/>
            <person name="Welsh E."/>
            <person name="Stockel J."/>
            <person name="Liberton M."/>
            <person name="Min H."/>
            <person name="Sherman L.A."/>
            <person name="Pakrasi H.B."/>
        </authorList>
    </citation>
    <scope>NUCLEOTIDE SEQUENCE [LARGE SCALE GENOMIC DNA]</scope>
    <source>
        <strain evidence="2">PCC 7424</strain>
    </source>
</reference>
<gene>
    <name evidence="1" type="ordered locus">PCC7424_1336</name>
</gene>
<dbReference type="AlphaFoldDB" id="B7K7L3"/>
<accession>B7K7L3</accession>
<keyword evidence="2" id="KW-1185">Reference proteome</keyword>
<dbReference type="eggNOG" id="COG1764">
    <property type="taxonomic scope" value="Bacteria"/>
</dbReference>
<dbReference type="EMBL" id="CP001291">
    <property type="protein sequence ID" value="ACK69781.1"/>
    <property type="molecule type" value="Genomic_DNA"/>
</dbReference>